<keyword evidence="2" id="KW-1185">Reference proteome</keyword>
<evidence type="ECO:0000313" key="2">
    <source>
        <dbReference type="Proteomes" id="UP000243519"/>
    </source>
</evidence>
<dbReference type="Proteomes" id="UP000243519">
    <property type="component" value="Unassembled WGS sequence"/>
</dbReference>
<proteinExistence type="predicted"/>
<reference evidence="1 2" key="1">
    <citation type="submission" date="2016-05" db="EMBL/GenBank/DDBJ databases">
        <title>Genome sequencing of Trichophyton violaceum CMCC(F)T3l isolated from hair.</title>
        <authorList>
            <person name="Zhan P."/>
            <person name="Tao Y."/>
            <person name="Liu W."/>
        </authorList>
    </citation>
    <scope>NUCLEOTIDE SEQUENCE [LARGE SCALE GENOMIC DNA]</scope>
    <source>
        <strain evidence="2">CMCC(F)T3l</strain>
    </source>
</reference>
<comment type="caution">
    <text evidence="1">The sequence shown here is derived from an EMBL/GenBank/DDBJ whole genome shotgun (WGS) entry which is preliminary data.</text>
</comment>
<dbReference type="EMBL" id="LHPN01000005">
    <property type="protein sequence ID" value="OAL72024.1"/>
    <property type="molecule type" value="Genomic_DNA"/>
</dbReference>
<dbReference type="AlphaFoldDB" id="A0A178FJ38"/>
<evidence type="ECO:0008006" key="3">
    <source>
        <dbReference type="Google" id="ProtNLM"/>
    </source>
</evidence>
<sequence length="260" mass="29889">MPARTLKQTFYENLTVYPEARVPNNYRSLGKEADEQVECMIVIPDPLITRAQSYLSRITASPATALNSLVLLIDDTINFQTEADVLRASCLELLYPVNKALTEGLGKGERIFCGGERKMNTSRVDLRWSYQANENAESHVFAVLEFKNTRTIHPRDFRPANSEGDEIKHKLYGQMRHNATNIMEQIMKYLRDSKAPFLAVFDWNTMGIFDFTGYRPQSRTPGNPTFTSMRETEFGPHVHETHRLLLLGFLLKALEWQRAR</sequence>
<protein>
    <recommendedName>
        <fullName evidence="3">Fungal-type protein kinase domain-containing protein</fullName>
    </recommendedName>
</protein>
<accession>A0A178FJ38</accession>
<name>A0A178FJ38_TRIVO</name>
<organism evidence="1 2">
    <name type="scientific">Trichophyton violaceum</name>
    <dbReference type="NCBI Taxonomy" id="34388"/>
    <lineage>
        <taxon>Eukaryota</taxon>
        <taxon>Fungi</taxon>
        <taxon>Dikarya</taxon>
        <taxon>Ascomycota</taxon>
        <taxon>Pezizomycotina</taxon>
        <taxon>Eurotiomycetes</taxon>
        <taxon>Eurotiomycetidae</taxon>
        <taxon>Onygenales</taxon>
        <taxon>Arthrodermataceae</taxon>
        <taxon>Trichophyton</taxon>
    </lineage>
</organism>
<dbReference type="OrthoDB" id="2896980at2759"/>
<gene>
    <name evidence="1" type="ORF">A7D00_4056</name>
</gene>
<evidence type="ECO:0000313" key="1">
    <source>
        <dbReference type="EMBL" id="OAL72024.1"/>
    </source>
</evidence>